<evidence type="ECO:0000256" key="1">
    <source>
        <dbReference type="SAM" id="MobiDB-lite"/>
    </source>
</evidence>
<feature type="region of interest" description="Disordered" evidence="1">
    <location>
        <begin position="136"/>
        <end position="178"/>
    </location>
</feature>
<evidence type="ECO:0000313" key="3">
    <source>
        <dbReference type="Proteomes" id="UP000075901"/>
    </source>
</evidence>
<accession>A0A182SQ59</accession>
<reference evidence="2" key="2">
    <citation type="submission" date="2020-05" db="UniProtKB">
        <authorList>
            <consortium name="EnsemblMetazoa"/>
        </authorList>
    </citation>
    <scope>IDENTIFICATION</scope>
    <source>
        <strain evidence="2">maculatus3</strain>
    </source>
</reference>
<name>A0A182SQ59_9DIPT</name>
<dbReference type="AlphaFoldDB" id="A0A182SQ59"/>
<sequence length="204" mass="21255">MNSTSASATAAMTAAAATATTAATSTTMPPSSIGNGELYFRPLPYLSFKWIKADVGRALRNADDLANLWNHLIQDEEVITERVQTAVNGMGEVVYLRPDGRYYCGNAAISCDCCKGVCSAVSKCICLICEELGVQEGGDSSSGPGATGSNGSNGMGRKSQNHSQSPSEQPSTGDNSASSVLLDSWLWSPIPGECSSLLCNGVEK</sequence>
<dbReference type="EnsemblMetazoa" id="AMAM011196-RA">
    <property type="protein sequence ID" value="AMAM011196-PA"/>
    <property type="gene ID" value="AMAM011196"/>
</dbReference>
<keyword evidence="3" id="KW-1185">Reference proteome</keyword>
<reference evidence="3" key="1">
    <citation type="submission" date="2013-09" db="EMBL/GenBank/DDBJ databases">
        <title>The Genome Sequence of Anopheles maculatus species B.</title>
        <authorList>
            <consortium name="The Broad Institute Genomics Platform"/>
            <person name="Neafsey D.E."/>
            <person name="Besansky N."/>
            <person name="Howell P."/>
            <person name="Walton C."/>
            <person name="Young S.K."/>
            <person name="Zeng Q."/>
            <person name="Gargeya S."/>
            <person name="Fitzgerald M."/>
            <person name="Haas B."/>
            <person name="Abouelleil A."/>
            <person name="Allen A.W."/>
            <person name="Alvarado L."/>
            <person name="Arachchi H.M."/>
            <person name="Berlin A.M."/>
            <person name="Chapman S.B."/>
            <person name="Gainer-Dewar J."/>
            <person name="Goldberg J."/>
            <person name="Griggs A."/>
            <person name="Gujja S."/>
            <person name="Hansen M."/>
            <person name="Howarth C."/>
            <person name="Imamovic A."/>
            <person name="Ireland A."/>
            <person name="Larimer J."/>
            <person name="McCowan C."/>
            <person name="Murphy C."/>
            <person name="Pearson M."/>
            <person name="Poon T.W."/>
            <person name="Priest M."/>
            <person name="Roberts A."/>
            <person name="Saif S."/>
            <person name="Shea T."/>
            <person name="Sisk P."/>
            <person name="Sykes S."/>
            <person name="Wortman J."/>
            <person name="Nusbaum C."/>
            <person name="Birren B."/>
        </authorList>
    </citation>
    <scope>NUCLEOTIDE SEQUENCE [LARGE SCALE GENOMIC DNA]</scope>
    <source>
        <strain evidence="3">maculatus3</strain>
    </source>
</reference>
<evidence type="ECO:0000313" key="2">
    <source>
        <dbReference type="EnsemblMetazoa" id="AMAM011196-PA"/>
    </source>
</evidence>
<dbReference type="Proteomes" id="UP000075901">
    <property type="component" value="Unassembled WGS sequence"/>
</dbReference>
<feature type="compositionally biased region" description="Polar residues" evidence="1">
    <location>
        <begin position="161"/>
        <end position="178"/>
    </location>
</feature>
<protein>
    <submittedName>
        <fullName evidence="2">Uncharacterized protein</fullName>
    </submittedName>
</protein>
<proteinExistence type="predicted"/>
<dbReference type="VEuPathDB" id="VectorBase:AMAM011196"/>
<feature type="compositionally biased region" description="Gly residues" evidence="1">
    <location>
        <begin position="145"/>
        <end position="154"/>
    </location>
</feature>
<organism evidence="2 3">
    <name type="scientific">Anopheles maculatus</name>
    <dbReference type="NCBI Taxonomy" id="74869"/>
    <lineage>
        <taxon>Eukaryota</taxon>
        <taxon>Metazoa</taxon>
        <taxon>Ecdysozoa</taxon>
        <taxon>Arthropoda</taxon>
        <taxon>Hexapoda</taxon>
        <taxon>Insecta</taxon>
        <taxon>Pterygota</taxon>
        <taxon>Neoptera</taxon>
        <taxon>Endopterygota</taxon>
        <taxon>Diptera</taxon>
        <taxon>Nematocera</taxon>
        <taxon>Culicoidea</taxon>
        <taxon>Culicidae</taxon>
        <taxon>Anophelinae</taxon>
        <taxon>Anopheles</taxon>
        <taxon>Anopheles maculatus group</taxon>
    </lineage>
</organism>